<proteinExistence type="predicted"/>
<dbReference type="EMBL" id="BAABIY010000094">
    <property type="protein sequence ID" value="GAA5102314.1"/>
    <property type="molecule type" value="Genomic_DNA"/>
</dbReference>
<organism evidence="1 2">
    <name type="scientific">Bartonella acomydis</name>
    <dbReference type="NCBI Taxonomy" id="686234"/>
    <lineage>
        <taxon>Bacteria</taxon>
        <taxon>Pseudomonadati</taxon>
        <taxon>Pseudomonadota</taxon>
        <taxon>Alphaproteobacteria</taxon>
        <taxon>Hyphomicrobiales</taxon>
        <taxon>Bartonellaceae</taxon>
        <taxon>Bartonella</taxon>
    </lineage>
</organism>
<dbReference type="Proteomes" id="UP001501525">
    <property type="component" value="Unassembled WGS sequence"/>
</dbReference>
<sequence>MRATLSVEWIGRERCFGPTMFDTAFLGAVFSEIIAPRDEIKIKAYEI</sequence>
<gene>
    <name evidence="1" type="ORF">GCM10023260_14150</name>
</gene>
<keyword evidence="2" id="KW-1185">Reference proteome</keyword>
<evidence type="ECO:0000313" key="1">
    <source>
        <dbReference type="EMBL" id="GAA5102314.1"/>
    </source>
</evidence>
<protein>
    <submittedName>
        <fullName evidence="1">Uncharacterized protein</fullName>
    </submittedName>
</protein>
<name>A0ABP9N1A0_9HYPH</name>
<reference evidence="2" key="1">
    <citation type="journal article" date="2019" name="Int. J. Syst. Evol. Microbiol.">
        <title>The Global Catalogue of Microorganisms (GCM) 10K type strain sequencing project: providing services to taxonomists for standard genome sequencing and annotation.</title>
        <authorList>
            <consortium name="The Broad Institute Genomics Platform"/>
            <consortium name="The Broad Institute Genome Sequencing Center for Infectious Disease"/>
            <person name="Wu L."/>
            <person name="Ma J."/>
        </authorList>
    </citation>
    <scope>NUCLEOTIDE SEQUENCE [LARGE SCALE GENOMIC DNA]</scope>
    <source>
        <strain evidence="2">JCM 17706</strain>
    </source>
</reference>
<comment type="caution">
    <text evidence="1">The sequence shown here is derived from an EMBL/GenBank/DDBJ whole genome shotgun (WGS) entry which is preliminary data.</text>
</comment>
<evidence type="ECO:0000313" key="2">
    <source>
        <dbReference type="Proteomes" id="UP001501525"/>
    </source>
</evidence>
<accession>A0ABP9N1A0</accession>